<evidence type="ECO:0000313" key="1">
    <source>
        <dbReference type="EMBL" id="SCW39402.1"/>
    </source>
</evidence>
<dbReference type="EMBL" id="FMTL01000001">
    <property type="protein sequence ID" value="SCW39402.1"/>
    <property type="molecule type" value="Genomic_DNA"/>
</dbReference>
<dbReference type="RefSeq" id="WP_090248767.1">
    <property type="nucleotide sequence ID" value="NZ_FMTL01000001.1"/>
</dbReference>
<protein>
    <recommendedName>
        <fullName evidence="3">DUF3077 domain-containing protein</fullName>
    </recommendedName>
</protein>
<keyword evidence="2" id="KW-1185">Reference proteome</keyword>
<accession>A0AB37Z3T2</accession>
<name>A0AB37Z3T2_9PSED</name>
<sequence length="98" mass="10188">MSKPNTALKLHALRHELNWRSETVQAAGIGLCAIASLLGADGEDHQLSEELTSGLAHAALALGELIKETGSRMWEISAPAAPTEFQKQDGAAAVGSAV</sequence>
<dbReference type="AlphaFoldDB" id="A0AB37Z3T2"/>
<organism evidence="1 2">
    <name type="scientific">Pseudomonas peli</name>
    <dbReference type="NCBI Taxonomy" id="592361"/>
    <lineage>
        <taxon>Bacteria</taxon>
        <taxon>Pseudomonadati</taxon>
        <taxon>Pseudomonadota</taxon>
        <taxon>Gammaproteobacteria</taxon>
        <taxon>Pseudomonadales</taxon>
        <taxon>Pseudomonadaceae</taxon>
        <taxon>Pseudomonas</taxon>
    </lineage>
</organism>
<proteinExistence type="predicted"/>
<reference evidence="1 2" key="1">
    <citation type="submission" date="2016-10" db="EMBL/GenBank/DDBJ databases">
        <authorList>
            <person name="Varghese N."/>
            <person name="Submissions S."/>
        </authorList>
    </citation>
    <scope>NUCLEOTIDE SEQUENCE [LARGE SCALE GENOMIC DNA]</scope>
    <source>
        <strain evidence="1 2">DSM 17833</strain>
    </source>
</reference>
<comment type="caution">
    <text evidence="1">The sequence shown here is derived from an EMBL/GenBank/DDBJ whole genome shotgun (WGS) entry which is preliminary data.</text>
</comment>
<evidence type="ECO:0008006" key="3">
    <source>
        <dbReference type="Google" id="ProtNLM"/>
    </source>
</evidence>
<evidence type="ECO:0000313" key="2">
    <source>
        <dbReference type="Proteomes" id="UP000242418"/>
    </source>
</evidence>
<dbReference type="Proteomes" id="UP000242418">
    <property type="component" value="Unassembled WGS sequence"/>
</dbReference>
<gene>
    <name evidence="1" type="ORF">SAMN05216370_0912</name>
</gene>